<proteinExistence type="predicted"/>
<accession>A0A2N5ER71</accession>
<protein>
    <submittedName>
        <fullName evidence="2">Uncharacterized protein</fullName>
    </submittedName>
</protein>
<dbReference type="Proteomes" id="UP000234626">
    <property type="component" value="Unassembled WGS sequence"/>
</dbReference>
<sequence length="122" mass="13235">MIAVQKQPFSAAAAAAPTARQPAPGRARAYPTPSADGVPSLFAAKCEGLTDKHRIFVCDKRPVQARYVAKEGAAHGDLFVDSNAVIAVKMRAFFCLNGQFTGSYRYFVAPIEKNRGIKDKYL</sequence>
<name>A0A2N5ER71_9GAMM</name>
<evidence type="ECO:0000256" key="1">
    <source>
        <dbReference type="SAM" id="MobiDB-lite"/>
    </source>
</evidence>
<dbReference type="RefSeq" id="WP_101834137.1">
    <property type="nucleotide sequence ID" value="NZ_PJZK01000003.1"/>
</dbReference>
<feature type="compositionally biased region" description="Low complexity" evidence="1">
    <location>
        <begin position="11"/>
        <end position="29"/>
    </location>
</feature>
<reference evidence="2 3" key="1">
    <citation type="submission" date="2017-12" db="EMBL/GenBank/DDBJ databases">
        <title>Characterization of six clinical isolates of Enterochimera gen. nov., a novel genus of the Yersiniaciae family and the three species Enterochimera arupensis sp. nov., Enterochimera coloradensis sp. nov, and Enterochimera californica sp. nov.</title>
        <authorList>
            <person name="Rossi A."/>
            <person name="Fisher M."/>
        </authorList>
    </citation>
    <scope>NUCLEOTIDE SEQUENCE [LARGE SCALE GENOMIC DNA]</scope>
    <source>
        <strain evidence="2 3">2016Iso1</strain>
    </source>
</reference>
<dbReference type="EMBL" id="PJZK01000003">
    <property type="protein sequence ID" value="PLR52207.1"/>
    <property type="molecule type" value="Genomic_DNA"/>
</dbReference>
<gene>
    <name evidence="2" type="ORF">CYR34_05025</name>
</gene>
<comment type="caution">
    <text evidence="2">The sequence shown here is derived from an EMBL/GenBank/DDBJ whole genome shotgun (WGS) entry which is preliminary data.</text>
</comment>
<evidence type="ECO:0000313" key="2">
    <source>
        <dbReference type="EMBL" id="PLR52207.1"/>
    </source>
</evidence>
<organism evidence="2 3">
    <name type="scientific">Chimaeribacter arupi</name>
    <dbReference type="NCBI Taxonomy" id="2060066"/>
    <lineage>
        <taxon>Bacteria</taxon>
        <taxon>Pseudomonadati</taxon>
        <taxon>Pseudomonadota</taxon>
        <taxon>Gammaproteobacteria</taxon>
        <taxon>Enterobacterales</taxon>
        <taxon>Yersiniaceae</taxon>
        <taxon>Chimaeribacter</taxon>
    </lineage>
</organism>
<keyword evidence="3" id="KW-1185">Reference proteome</keyword>
<evidence type="ECO:0000313" key="3">
    <source>
        <dbReference type="Proteomes" id="UP000234626"/>
    </source>
</evidence>
<dbReference type="AlphaFoldDB" id="A0A2N5ER71"/>
<feature type="region of interest" description="Disordered" evidence="1">
    <location>
        <begin position="1"/>
        <end position="34"/>
    </location>
</feature>